<organism evidence="2 3">
    <name type="scientific">Parthenolecanium corni</name>
    <dbReference type="NCBI Taxonomy" id="536013"/>
    <lineage>
        <taxon>Eukaryota</taxon>
        <taxon>Metazoa</taxon>
        <taxon>Ecdysozoa</taxon>
        <taxon>Arthropoda</taxon>
        <taxon>Hexapoda</taxon>
        <taxon>Insecta</taxon>
        <taxon>Pterygota</taxon>
        <taxon>Neoptera</taxon>
        <taxon>Paraneoptera</taxon>
        <taxon>Hemiptera</taxon>
        <taxon>Sternorrhyncha</taxon>
        <taxon>Coccoidea</taxon>
        <taxon>Coccidae</taxon>
        <taxon>Parthenolecanium</taxon>
    </lineage>
</organism>
<name>A0AAN9TUM2_9HEMI</name>
<comment type="caution">
    <text evidence="2">The sequence shown here is derived from an EMBL/GenBank/DDBJ whole genome shotgun (WGS) entry which is preliminary data.</text>
</comment>
<sequence length="219" mass="25016">MGKNAYGKYDRQKAGRGNRKTSFRVDKRVGFASYEYESASLRSSTRTLPYRFVRAENARSTFEEIVGRSVRYVDVDVDAVVSPPNTISPSSESNGASTLHVGGHSVRLSGRQTNLRGRNGCNFVTPSEQISIGTFATMRIESVSESDSDSVERREEATGRLERGDSHLDLDWRIERRYGPDERPEFLMQSKSNRRYRRRCEQADEKMIRIRCEGRLTMI</sequence>
<dbReference type="Proteomes" id="UP001367676">
    <property type="component" value="Unassembled WGS sequence"/>
</dbReference>
<protein>
    <submittedName>
        <fullName evidence="2">Uncharacterized protein</fullName>
    </submittedName>
</protein>
<dbReference type="EMBL" id="JBBCAQ010000002">
    <property type="protein sequence ID" value="KAK7605589.1"/>
    <property type="molecule type" value="Genomic_DNA"/>
</dbReference>
<evidence type="ECO:0000313" key="2">
    <source>
        <dbReference type="EMBL" id="KAK7605589.1"/>
    </source>
</evidence>
<feature type="compositionally biased region" description="Basic and acidic residues" evidence="1">
    <location>
        <begin position="150"/>
        <end position="162"/>
    </location>
</feature>
<keyword evidence="3" id="KW-1185">Reference proteome</keyword>
<proteinExistence type="predicted"/>
<evidence type="ECO:0000256" key="1">
    <source>
        <dbReference type="SAM" id="MobiDB-lite"/>
    </source>
</evidence>
<accession>A0AAN9TUM2</accession>
<gene>
    <name evidence="2" type="ORF">V9T40_007447</name>
</gene>
<feature type="region of interest" description="Disordered" evidence="1">
    <location>
        <begin position="142"/>
        <end position="162"/>
    </location>
</feature>
<feature type="region of interest" description="Disordered" evidence="1">
    <location>
        <begin position="1"/>
        <end position="21"/>
    </location>
</feature>
<reference evidence="2 3" key="1">
    <citation type="submission" date="2024-03" db="EMBL/GenBank/DDBJ databases">
        <title>Adaptation during the transition from Ophiocordyceps entomopathogen to insect associate is accompanied by gene loss and intensified selection.</title>
        <authorList>
            <person name="Ward C.M."/>
            <person name="Onetto C.A."/>
            <person name="Borneman A.R."/>
        </authorList>
    </citation>
    <scope>NUCLEOTIDE SEQUENCE [LARGE SCALE GENOMIC DNA]</scope>
    <source>
        <strain evidence="2">AWRI1</strain>
        <tissue evidence="2">Single Adult Female</tissue>
    </source>
</reference>
<evidence type="ECO:0000313" key="3">
    <source>
        <dbReference type="Proteomes" id="UP001367676"/>
    </source>
</evidence>
<dbReference type="AlphaFoldDB" id="A0AAN9TUM2"/>